<dbReference type="PIRSF" id="PIRSF000521">
    <property type="entry name" value="Transaminase_4ab_Lys_Orn"/>
    <property type="match status" value="1"/>
</dbReference>
<accession>A0A0J6XIS0</accession>
<dbReference type="InterPro" id="IPR015422">
    <property type="entry name" value="PyrdxlP-dep_Trfase_small"/>
</dbReference>
<dbReference type="NCBIfam" id="NF041821">
    <property type="entry name" value="daptide_amino"/>
    <property type="match status" value="1"/>
</dbReference>
<dbReference type="PROSITE" id="PS00600">
    <property type="entry name" value="AA_TRANSFER_CLASS_3"/>
    <property type="match status" value="1"/>
</dbReference>
<dbReference type="OrthoDB" id="9801052at2"/>
<comment type="similarity">
    <text evidence="1 3">Belongs to the class-III pyridoxal-phosphate-dependent aminotransferase family.</text>
</comment>
<dbReference type="InterPro" id="IPR015424">
    <property type="entry name" value="PyrdxlP-dep_Trfase"/>
</dbReference>
<dbReference type="PATRIC" id="fig|66430.4.peg.2483"/>
<dbReference type="GO" id="GO:0030170">
    <property type="term" value="F:pyridoxal phosphate binding"/>
    <property type="evidence" value="ECO:0007669"/>
    <property type="project" value="InterPro"/>
</dbReference>
<dbReference type="AlphaFoldDB" id="A0A0J6XIS0"/>
<dbReference type="Gene3D" id="3.90.1150.10">
    <property type="entry name" value="Aspartate Aminotransferase, domain 1"/>
    <property type="match status" value="1"/>
</dbReference>
<sequence length="413" mass="44311">MGRLHMTTTTAHRYPLWESLVLPSRYGRPEVHGIGCEGNRVHFADGTSALDVMSGLWNANLGYGNKAVTEAITECLNTASYLPLFRGGHRLAEQAATALLGVSGPDHFGRVLFSTSGGAANDVMMKLVRHYQALRGEENRDIVVGLKGSWHGLTYGSFALTGQPLGQDVYRIDRSRVRHVSHEGAGDLTELLAREGDRIAAVVLEPVLGTGAHPVSQELLDSIEELRAQYGFLVIADEVATGFGRTGAYFASQNWPFKPDIMITSKGLTNGTCAASAIVVSHDVCETFEATDAVLFHGETQAGSPTSCAAVIATIAEMERLDAVALAQKLSLKLDALLEEISAHPKVVETRGLGCFRGIQLSVPSDPLTAAARRRGLIVQPGTDFIMLVPALTFTDEEFEELASGLRAALDEI</sequence>
<dbReference type="InterPro" id="IPR049704">
    <property type="entry name" value="Aminotrans_3_PPA_site"/>
</dbReference>
<dbReference type="Pfam" id="PF00202">
    <property type="entry name" value="Aminotran_3"/>
    <property type="match status" value="1"/>
</dbReference>
<dbReference type="PANTHER" id="PTHR43094:SF1">
    <property type="entry name" value="AMINOTRANSFERASE CLASS-III"/>
    <property type="match status" value="1"/>
</dbReference>
<dbReference type="InterPro" id="IPR049691">
    <property type="entry name" value="Daptide_aminotransferase"/>
</dbReference>
<comment type="caution">
    <text evidence="4">The sequence shown here is derived from an EMBL/GenBank/DDBJ whole genome shotgun (WGS) entry which is preliminary data.</text>
</comment>
<evidence type="ECO:0000313" key="4">
    <source>
        <dbReference type="EMBL" id="KMO94132.1"/>
    </source>
</evidence>
<evidence type="ECO:0008006" key="6">
    <source>
        <dbReference type="Google" id="ProtNLM"/>
    </source>
</evidence>
<keyword evidence="5" id="KW-1185">Reference proteome</keyword>
<keyword evidence="2 3" id="KW-0663">Pyridoxal phosphate</keyword>
<reference evidence="4 5" key="1">
    <citation type="submission" date="2015-06" db="EMBL/GenBank/DDBJ databases">
        <title>Recapitulation of the evolution of biosynthetic gene clusters reveals hidden chemical diversity on bacterial genomes.</title>
        <authorList>
            <person name="Cruz-Morales P."/>
            <person name="Martinez-Guerrero C."/>
            <person name="Morales-Escalante M.A."/>
            <person name="Yanez-Guerra L.A."/>
            <person name="Kopp J.F."/>
            <person name="Feldmann J."/>
            <person name="Ramos-Aboites H.E."/>
            <person name="Barona-Gomez F."/>
        </authorList>
    </citation>
    <scope>NUCLEOTIDE SEQUENCE [LARGE SCALE GENOMIC DNA]</scope>
    <source>
        <strain evidence="4 5">ATCC 31245</strain>
    </source>
</reference>
<dbReference type="SUPFAM" id="SSF53383">
    <property type="entry name" value="PLP-dependent transferases"/>
    <property type="match status" value="1"/>
</dbReference>
<protein>
    <recommendedName>
        <fullName evidence="6">Aminotransferase</fullName>
    </recommendedName>
</protein>
<dbReference type="STRING" id="66430.ACS04_30780"/>
<dbReference type="InterPro" id="IPR015421">
    <property type="entry name" value="PyrdxlP-dep_Trfase_major"/>
</dbReference>
<gene>
    <name evidence="4" type="ORF">ACS04_30780</name>
</gene>
<evidence type="ECO:0000256" key="3">
    <source>
        <dbReference type="RuleBase" id="RU003560"/>
    </source>
</evidence>
<organism evidence="4 5">
    <name type="scientific">Streptomyces roseus</name>
    <dbReference type="NCBI Taxonomy" id="66430"/>
    <lineage>
        <taxon>Bacteria</taxon>
        <taxon>Bacillati</taxon>
        <taxon>Actinomycetota</taxon>
        <taxon>Actinomycetes</taxon>
        <taxon>Kitasatosporales</taxon>
        <taxon>Streptomycetaceae</taxon>
        <taxon>Streptomyces</taxon>
    </lineage>
</organism>
<dbReference type="Proteomes" id="UP000035932">
    <property type="component" value="Unassembled WGS sequence"/>
</dbReference>
<dbReference type="Gene3D" id="3.40.640.10">
    <property type="entry name" value="Type I PLP-dependent aspartate aminotransferase-like (Major domain)"/>
    <property type="match status" value="1"/>
</dbReference>
<evidence type="ECO:0000256" key="1">
    <source>
        <dbReference type="ARBA" id="ARBA00008954"/>
    </source>
</evidence>
<evidence type="ECO:0000256" key="2">
    <source>
        <dbReference type="ARBA" id="ARBA00022898"/>
    </source>
</evidence>
<dbReference type="GO" id="GO:0008483">
    <property type="term" value="F:transaminase activity"/>
    <property type="evidence" value="ECO:0007669"/>
    <property type="project" value="InterPro"/>
</dbReference>
<name>A0A0J6XIS0_9ACTN</name>
<dbReference type="InterPro" id="IPR005814">
    <property type="entry name" value="Aminotrans_3"/>
</dbReference>
<dbReference type="CDD" id="cd00610">
    <property type="entry name" value="OAT_like"/>
    <property type="match status" value="1"/>
</dbReference>
<proteinExistence type="inferred from homology"/>
<dbReference type="PANTHER" id="PTHR43094">
    <property type="entry name" value="AMINOTRANSFERASE"/>
    <property type="match status" value="1"/>
</dbReference>
<dbReference type="EMBL" id="LFML01000149">
    <property type="protein sequence ID" value="KMO94132.1"/>
    <property type="molecule type" value="Genomic_DNA"/>
</dbReference>
<evidence type="ECO:0000313" key="5">
    <source>
        <dbReference type="Proteomes" id="UP000035932"/>
    </source>
</evidence>